<comment type="caution">
    <text evidence="13">The sequence shown here is derived from an EMBL/GenBank/DDBJ whole genome shotgun (WGS) entry which is preliminary data.</text>
</comment>
<feature type="region of interest" description="Disordered" evidence="12">
    <location>
        <begin position="48"/>
        <end position="79"/>
    </location>
</feature>
<evidence type="ECO:0000256" key="8">
    <source>
        <dbReference type="ARBA" id="ARBA00023034"/>
    </source>
</evidence>
<keyword evidence="8 11" id="KW-0333">Golgi apparatus</keyword>
<dbReference type="Pfam" id="PF01762">
    <property type="entry name" value="Galactosyl_T"/>
    <property type="match status" value="1"/>
</dbReference>
<keyword evidence="3 11" id="KW-0328">Glycosyltransferase</keyword>
<evidence type="ECO:0000256" key="9">
    <source>
        <dbReference type="ARBA" id="ARBA00023136"/>
    </source>
</evidence>
<feature type="region of interest" description="Disordered" evidence="12">
    <location>
        <begin position="374"/>
        <end position="402"/>
    </location>
</feature>
<evidence type="ECO:0000256" key="6">
    <source>
        <dbReference type="ARBA" id="ARBA00022968"/>
    </source>
</evidence>
<reference evidence="14" key="1">
    <citation type="submission" date="2017-01" db="EMBL/GenBank/DDBJ databases">
        <title>Comparative genomics of anhydrobiosis in the tardigrade Hypsibius dujardini.</title>
        <authorList>
            <person name="Yoshida Y."/>
            <person name="Koutsovoulos G."/>
            <person name="Laetsch D."/>
            <person name="Stevens L."/>
            <person name="Kumar S."/>
            <person name="Horikawa D."/>
            <person name="Ishino K."/>
            <person name="Komine S."/>
            <person name="Tomita M."/>
            <person name="Blaxter M."/>
            <person name="Arakawa K."/>
        </authorList>
    </citation>
    <scope>NUCLEOTIDE SEQUENCE [LARGE SCALE GENOMIC DNA]</scope>
    <source>
        <strain evidence="14">Z151</strain>
    </source>
</reference>
<comment type="similarity">
    <text evidence="2 11">Belongs to the glycosyltransferase 31 family.</text>
</comment>
<evidence type="ECO:0000313" key="13">
    <source>
        <dbReference type="EMBL" id="OQV24721.1"/>
    </source>
</evidence>
<accession>A0A1W0XBS0</accession>
<dbReference type="OrthoDB" id="115198at2759"/>
<dbReference type="GO" id="GO:0016758">
    <property type="term" value="F:hexosyltransferase activity"/>
    <property type="evidence" value="ECO:0007669"/>
    <property type="project" value="InterPro"/>
</dbReference>
<keyword evidence="4" id="KW-0808">Transferase</keyword>
<sequence length="402" mass="45965">MSQDEMKPVEFDENTHPFEYIRLKLQAAYSLEGDGNFTHHHLAAAAAPDSAVELSPERPSAPAMDELNEKEDDSRRPLPPSMEFTYADLNVTFCQEAKKAAVFLLVIVHSAPAHFLNRQLIRQTWANSAWQEKQNFTVLFLMGRSVSEAVEAKMAEESKEFGDVLQYEDYLDSYRNLTYKNLAGLYFLSRKCPNKAFQFLLKTDDDMFLYLRPIVSYLRQEAYCSRFQPLTIMCAEFQRKEIVQRSKSSKWHVPWALFGEKHYPPYCYGGGYILTNNLVGLLAEAAKGVPYYWIDDVFVTGFTARQVPNVKHLQLPGQNPIKGFKCDPQCRKKNGRWFIHTLQRVDLLESYFRPLKKEGLIVDKVVSSCDITTPAGKGNKATSTSKFKQLPPRPVKSKTITG</sequence>
<dbReference type="GO" id="GO:0000139">
    <property type="term" value="C:Golgi membrane"/>
    <property type="evidence" value="ECO:0007669"/>
    <property type="project" value="UniProtKB-SubCell"/>
</dbReference>
<dbReference type="EMBL" id="MTYJ01000005">
    <property type="protein sequence ID" value="OQV24721.1"/>
    <property type="molecule type" value="Genomic_DNA"/>
</dbReference>
<protein>
    <recommendedName>
        <fullName evidence="11">Hexosyltransferase</fullName>
        <ecNumber evidence="11">2.4.1.-</ecNumber>
    </recommendedName>
</protein>
<keyword evidence="6" id="KW-0735">Signal-anchor</keyword>
<dbReference type="GO" id="GO:0006493">
    <property type="term" value="P:protein O-linked glycosylation"/>
    <property type="evidence" value="ECO:0007669"/>
    <property type="project" value="TreeGrafter"/>
</dbReference>
<dbReference type="Gene3D" id="3.90.550.50">
    <property type="match status" value="1"/>
</dbReference>
<name>A0A1W0XBS0_HYPEX</name>
<dbReference type="PANTHER" id="PTHR11214">
    <property type="entry name" value="BETA-1,3-N-ACETYLGLUCOSAMINYLTRANSFERASE"/>
    <property type="match status" value="1"/>
</dbReference>
<evidence type="ECO:0000256" key="10">
    <source>
        <dbReference type="ARBA" id="ARBA00023180"/>
    </source>
</evidence>
<evidence type="ECO:0000256" key="5">
    <source>
        <dbReference type="ARBA" id="ARBA00022692"/>
    </source>
</evidence>
<keyword evidence="7" id="KW-1133">Transmembrane helix</keyword>
<comment type="subcellular location">
    <subcellularLocation>
        <location evidence="1 11">Golgi apparatus membrane</location>
        <topology evidence="1 11">Single-pass type II membrane protein</topology>
    </subcellularLocation>
</comment>
<dbReference type="FunFam" id="3.90.550.50:FF:000001">
    <property type="entry name" value="Hexosyltransferase"/>
    <property type="match status" value="1"/>
</dbReference>
<gene>
    <name evidence="13" type="ORF">BV898_01313</name>
</gene>
<dbReference type="PANTHER" id="PTHR11214:SF3">
    <property type="entry name" value="BETA-1,3-GALACTOSYLTRANSFERASE 6"/>
    <property type="match status" value="1"/>
</dbReference>
<evidence type="ECO:0000256" key="11">
    <source>
        <dbReference type="RuleBase" id="RU363063"/>
    </source>
</evidence>
<keyword evidence="10" id="KW-0325">Glycoprotein</keyword>
<dbReference type="EC" id="2.4.1.-" evidence="11"/>
<keyword evidence="9" id="KW-0472">Membrane</keyword>
<organism evidence="13 14">
    <name type="scientific">Hypsibius exemplaris</name>
    <name type="common">Freshwater tardigrade</name>
    <dbReference type="NCBI Taxonomy" id="2072580"/>
    <lineage>
        <taxon>Eukaryota</taxon>
        <taxon>Metazoa</taxon>
        <taxon>Ecdysozoa</taxon>
        <taxon>Tardigrada</taxon>
        <taxon>Eutardigrada</taxon>
        <taxon>Parachela</taxon>
        <taxon>Hypsibioidea</taxon>
        <taxon>Hypsibiidae</taxon>
        <taxon>Hypsibius</taxon>
    </lineage>
</organism>
<evidence type="ECO:0000313" key="14">
    <source>
        <dbReference type="Proteomes" id="UP000192578"/>
    </source>
</evidence>
<evidence type="ECO:0000256" key="3">
    <source>
        <dbReference type="ARBA" id="ARBA00022676"/>
    </source>
</evidence>
<keyword evidence="14" id="KW-1185">Reference proteome</keyword>
<dbReference type="Proteomes" id="UP000192578">
    <property type="component" value="Unassembled WGS sequence"/>
</dbReference>
<evidence type="ECO:0000256" key="4">
    <source>
        <dbReference type="ARBA" id="ARBA00022679"/>
    </source>
</evidence>
<evidence type="ECO:0000256" key="1">
    <source>
        <dbReference type="ARBA" id="ARBA00004323"/>
    </source>
</evidence>
<evidence type="ECO:0000256" key="7">
    <source>
        <dbReference type="ARBA" id="ARBA00022989"/>
    </source>
</evidence>
<dbReference type="AlphaFoldDB" id="A0A1W0XBS0"/>
<evidence type="ECO:0000256" key="2">
    <source>
        <dbReference type="ARBA" id="ARBA00008661"/>
    </source>
</evidence>
<dbReference type="InterPro" id="IPR002659">
    <property type="entry name" value="Glyco_trans_31"/>
</dbReference>
<keyword evidence="5" id="KW-0812">Transmembrane</keyword>
<evidence type="ECO:0000256" key="12">
    <source>
        <dbReference type="SAM" id="MobiDB-lite"/>
    </source>
</evidence>
<proteinExistence type="inferred from homology"/>